<evidence type="ECO:0000259" key="2">
    <source>
        <dbReference type="Pfam" id="PF06985"/>
    </source>
</evidence>
<dbReference type="AlphaFoldDB" id="A0A1J9RBI8"/>
<evidence type="ECO:0000313" key="3">
    <source>
        <dbReference type="EMBL" id="OJD38958.1"/>
    </source>
</evidence>
<dbReference type="STRING" id="236234.A0A1J9RBI8"/>
<organism evidence="3 4">
    <name type="scientific">Diplodia corticola</name>
    <dbReference type="NCBI Taxonomy" id="236234"/>
    <lineage>
        <taxon>Eukaryota</taxon>
        <taxon>Fungi</taxon>
        <taxon>Dikarya</taxon>
        <taxon>Ascomycota</taxon>
        <taxon>Pezizomycotina</taxon>
        <taxon>Dothideomycetes</taxon>
        <taxon>Dothideomycetes incertae sedis</taxon>
        <taxon>Botryosphaeriales</taxon>
        <taxon>Botryosphaeriaceae</taxon>
        <taxon>Diplodia</taxon>
    </lineage>
</organism>
<dbReference type="EMBL" id="MNUE01000003">
    <property type="protein sequence ID" value="OJD38958.1"/>
    <property type="molecule type" value="Genomic_DNA"/>
</dbReference>
<accession>A0A1J9RBI8</accession>
<dbReference type="Pfam" id="PF06985">
    <property type="entry name" value="HET"/>
    <property type="match status" value="1"/>
</dbReference>
<gene>
    <name evidence="3" type="ORF">BKCO1_3000155</name>
</gene>
<proteinExistence type="predicted"/>
<keyword evidence="4" id="KW-1185">Reference proteome</keyword>
<protein>
    <submittedName>
        <fullName evidence="3">Heterokaryon incompatibility protein</fullName>
    </submittedName>
</protein>
<feature type="compositionally biased region" description="Acidic residues" evidence="1">
    <location>
        <begin position="91"/>
        <end position="101"/>
    </location>
</feature>
<name>A0A1J9RBI8_9PEZI</name>
<dbReference type="Proteomes" id="UP000183809">
    <property type="component" value="Unassembled WGS sequence"/>
</dbReference>
<evidence type="ECO:0000256" key="1">
    <source>
        <dbReference type="SAM" id="MobiDB-lite"/>
    </source>
</evidence>
<evidence type="ECO:0000313" key="4">
    <source>
        <dbReference type="Proteomes" id="UP000183809"/>
    </source>
</evidence>
<dbReference type="PANTHER" id="PTHR33112:SF16">
    <property type="entry name" value="HETEROKARYON INCOMPATIBILITY DOMAIN-CONTAINING PROTEIN"/>
    <property type="match status" value="1"/>
</dbReference>
<feature type="domain" description="Heterokaryon incompatibility" evidence="2">
    <location>
        <begin position="248"/>
        <end position="410"/>
    </location>
</feature>
<dbReference type="PANTHER" id="PTHR33112">
    <property type="entry name" value="DOMAIN PROTEIN, PUTATIVE-RELATED"/>
    <property type="match status" value="1"/>
</dbReference>
<feature type="region of interest" description="Disordered" evidence="1">
    <location>
        <begin position="91"/>
        <end position="122"/>
    </location>
</feature>
<dbReference type="GeneID" id="31014308"/>
<dbReference type="InterPro" id="IPR010730">
    <property type="entry name" value="HET"/>
</dbReference>
<feature type="compositionally biased region" description="Basic and acidic residues" evidence="1">
    <location>
        <begin position="102"/>
        <end position="118"/>
    </location>
</feature>
<reference evidence="3 4" key="1">
    <citation type="submission" date="2016-10" db="EMBL/GenBank/DDBJ databases">
        <title>Proteomics and genomics reveal pathogen-plant mechanisms compatible with a hemibiotrophic lifestyle of Diplodia corticola.</title>
        <authorList>
            <person name="Fernandes I."/>
            <person name="De Jonge R."/>
            <person name="Van De Peer Y."/>
            <person name="Devreese B."/>
            <person name="Alves A."/>
            <person name="Esteves A.C."/>
        </authorList>
    </citation>
    <scope>NUCLEOTIDE SEQUENCE [LARGE SCALE GENOMIC DNA]</scope>
    <source>
        <strain evidence="3 4">CBS 112549</strain>
    </source>
</reference>
<sequence length="747" mass="84023">MESFCNACSNIFIGGKSRKRDVGGATFLHHESFAAFQDALRTGCFFCEMMERAYVNEHGGFSEQTRNGSQSFKITYIFETDVEWLGYVSDDNEEEQEEVEETDARAVSEQHESGRVDDSDSNSIVEEPAETFDTFQMLLVHFWRGEHDRTVKDFWLLPTQHAGAYASEKDPGIEVVYSHPIEDNTGSEPNRLLIRKWIDYCTKHDDACPLPPSTAVRLPTRVIDVGNTGDGQVRLHVTQESDIKHGRYISLSHRWGEVNLPKCTKSSLSSLQQGFDVAGLPKTFRDAIEVTRELEVRFLWIDSLCILQDSAEDWAQEAGMMGEVYRNCYVNIAATAAQDSDGGLFFDRRKRDVEHLEVEIDWFSENNSAPASEEAASRPRYVSCHCWDPDLWSFEVELAVVNTRGWVAQERLFSPRILHFGANQLLWECSARAACEMSPGGDPDLSIGPQLRPWKHLADCFRDAANTTPMRSLTRPQRFKKWQAWWDFVEAYTTRDFTYSSDKLIAISAVAKAMMAQHEGVPEDYIAGLWAWWPELDLCWHVSHNRQPPLSFRTTVRPADGKSAWRAPSWSWASVDGPVIRAYVDRGDEAVLLVRVLDARVVALRGRDRTGQLEDASLEVECRVFSAAWSTPPLADVSRDGAKLLDASGNGVLTGSISFDDFHQASAVAASDSVRVVCLPITQIFTQFDDPLGQYFVHGLLVEVVPGDALVYRRVGHFMVNGSIDQLYAVAEKEGFRNTGPVVATLL</sequence>
<comment type="caution">
    <text evidence="3">The sequence shown here is derived from an EMBL/GenBank/DDBJ whole genome shotgun (WGS) entry which is preliminary data.</text>
</comment>
<dbReference type="OrthoDB" id="2958217at2759"/>
<dbReference type="RefSeq" id="XP_020134569.1">
    <property type="nucleotide sequence ID" value="XM_020274047.1"/>
</dbReference>